<dbReference type="InterPro" id="IPR005612">
    <property type="entry name" value="CCAAT-binding_factor"/>
</dbReference>
<dbReference type="PANTHER" id="PTHR12048:SF0">
    <property type="entry name" value="CCAAT_ENHANCER-BINDING PROTEIN ZETA"/>
    <property type="match status" value="1"/>
</dbReference>
<evidence type="ECO:0000313" key="4">
    <source>
        <dbReference type="EMBL" id="VDK25859.1"/>
    </source>
</evidence>
<dbReference type="InterPro" id="IPR040155">
    <property type="entry name" value="CEBPZ/Mak21-like"/>
</dbReference>
<accession>A0A0M3JE15</accession>
<dbReference type="AlphaFoldDB" id="A0A0M3JE15"/>
<dbReference type="OrthoDB" id="28947at2759"/>
<keyword evidence="5" id="KW-1185">Reference proteome</keyword>
<dbReference type="Proteomes" id="UP000267096">
    <property type="component" value="Unassembled WGS sequence"/>
</dbReference>
<dbReference type="WBParaSite" id="ASIM_0000585601-mRNA-1">
    <property type="protein sequence ID" value="ASIM_0000585601-mRNA-1"/>
    <property type="gene ID" value="ASIM_0000585601"/>
</dbReference>
<reference evidence="4 5" key="2">
    <citation type="submission" date="2018-11" db="EMBL/GenBank/DDBJ databases">
        <authorList>
            <consortium name="Pathogen Informatics"/>
        </authorList>
    </citation>
    <scope>NUCLEOTIDE SEQUENCE [LARGE SCALE GENOMIC DNA]</scope>
</reference>
<proteinExistence type="inferred from homology"/>
<protein>
    <submittedName>
        <fullName evidence="6">CBF domain-containing protein</fullName>
    </submittedName>
</protein>
<comment type="similarity">
    <text evidence="1">Belongs to the CBF/MAK21 family.</text>
</comment>
<name>A0A0M3JE15_ANISI</name>
<evidence type="ECO:0000256" key="2">
    <source>
        <dbReference type="SAM" id="MobiDB-lite"/>
    </source>
</evidence>
<gene>
    <name evidence="4" type="ORF">ASIM_LOCUS5650</name>
</gene>
<feature type="compositionally biased region" description="Basic and acidic residues" evidence="2">
    <location>
        <begin position="36"/>
        <end position="49"/>
    </location>
</feature>
<evidence type="ECO:0000313" key="6">
    <source>
        <dbReference type="WBParaSite" id="ASIM_0000585601-mRNA-1"/>
    </source>
</evidence>
<dbReference type="GO" id="GO:0005634">
    <property type="term" value="C:nucleus"/>
    <property type="evidence" value="ECO:0007669"/>
    <property type="project" value="TreeGrafter"/>
</dbReference>
<evidence type="ECO:0000313" key="5">
    <source>
        <dbReference type="Proteomes" id="UP000267096"/>
    </source>
</evidence>
<evidence type="ECO:0000259" key="3">
    <source>
        <dbReference type="Pfam" id="PF03914"/>
    </source>
</evidence>
<feature type="region of interest" description="Disordered" evidence="2">
    <location>
        <begin position="1"/>
        <end position="58"/>
    </location>
</feature>
<organism evidence="6">
    <name type="scientific">Anisakis simplex</name>
    <name type="common">Herring worm</name>
    <dbReference type="NCBI Taxonomy" id="6269"/>
    <lineage>
        <taxon>Eukaryota</taxon>
        <taxon>Metazoa</taxon>
        <taxon>Ecdysozoa</taxon>
        <taxon>Nematoda</taxon>
        <taxon>Chromadorea</taxon>
        <taxon>Rhabditida</taxon>
        <taxon>Spirurina</taxon>
        <taxon>Ascaridomorpha</taxon>
        <taxon>Ascaridoidea</taxon>
        <taxon>Anisakidae</taxon>
        <taxon>Anisakis</taxon>
        <taxon>Anisakis simplex complex</taxon>
    </lineage>
</organism>
<dbReference type="EMBL" id="UYRR01011297">
    <property type="protein sequence ID" value="VDK25859.1"/>
    <property type="molecule type" value="Genomic_DNA"/>
</dbReference>
<feature type="domain" description="CCAAT-binding factor" evidence="3">
    <location>
        <begin position="34"/>
        <end position="109"/>
    </location>
</feature>
<dbReference type="PANTHER" id="PTHR12048">
    <property type="entry name" value="CCAAT-BINDING FACTOR-RELATED"/>
    <property type="match status" value="1"/>
</dbReference>
<reference evidence="6" key="1">
    <citation type="submission" date="2017-02" db="UniProtKB">
        <authorList>
            <consortium name="WormBaseParasite"/>
        </authorList>
    </citation>
    <scope>IDENTIFICATION</scope>
</reference>
<dbReference type="Pfam" id="PF03914">
    <property type="entry name" value="CBF"/>
    <property type="match status" value="1"/>
</dbReference>
<evidence type="ECO:0000256" key="1">
    <source>
        <dbReference type="ARBA" id="ARBA00007797"/>
    </source>
</evidence>
<sequence length="122" mass="13926">MERIDLWDEDDEEERYFDVPDPQPSAVKNSTAKAKQLTDEVEQKPDQSELSKSSGKGGWVHRDNIVLRAQSSHYDRSVRNPLFAHAETSIASELLELRKHYHPTVAIFAANLLDRGNVLHCE</sequence>